<keyword evidence="5" id="KW-0547">Nucleotide-binding</keyword>
<dbReference type="InterPro" id="IPR001650">
    <property type="entry name" value="Helicase_C-like"/>
</dbReference>
<dbReference type="AlphaFoldDB" id="A0A4R2ME82"/>
<dbReference type="Gene3D" id="3.40.50.300">
    <property type="entry name" value="P-loop containing nucleotide triphosphate hydrolases"/>
    <property type="match status" value="2"/>
</dbReference>
<dbReference type="InterPro" id="IPR006935">
    <property type="entry name" value="Helicase/UvrB_N"/>
</dbReference>
<keyword evidence="5" id="KW-0067">ATP-binding</keyword>
<evidence type="ECO:0000259" key="3">
    <source>
        <dbReference type="PROSITE" id="PS51192"/>
    </source>
</evidence>
<dbReference type="InterPro" id="IPR027417">
    <property type="entry name" value="P-loop_NTPase"/>
</dbReference>
<dbReference type="EMBL" id="SLXD01000001">
    <property type="protein sequence ID" value="TCP05132.1"/>
    <property type="molecule type" value="Genomic_DNA"/>
</dbReference>
<protein>
    <submittedName>
        <fullName evidence="5">Superfamily II DNA or RNA helicase</fullName>
    </submittedName>
</protein>
<dbReference type="SMART" id="SM00490">
    <property type="entry name" value="HELICc"/>
    <property type="match status" value="1"/>
</dbReference>
<organism evidence="5 6">
    <name type="scientific">Rubrivivax gelatinosus</name>
    <name type="common">Rhodocyclus gelatinosus</name>
    <name type="synonym">Rhodopseudomonas gelatinosa</name>
    <dbReference type="NCBI Taxonomy" id="28068"/>
    <lineage>
        <taxon>Bacteria</taxon>
        <taxon>Pseudomonadati</taxon>
        <taxon>Pseudomonadota</taxon>
        <taxon>Betaproteobacteria</taxon>
        <taxon>Burkholderiales</taxon>
        <taxon>Sphaerotilaceae</taxon>
        <taxon>Rubrivivax</taxon>
    </lineage>
</organism>
<dbReference type="Pfam" id="PF04851">
    <property type="entry name" value="ResIII"/>
    <property type="match status" value="1"/>
</dbReference>
<dbReference type="GO" id="GO:0016887">
    <property type="term" value="F:ATP hydrolysis activity"/>
    <property type="evidence" value="ECO:0007669"/>
    <property type="project" value="TreeGrafter"/>
</dbReference>
<dbReference type="GO" id="GO:0005524">
    <property type="term" value="F:ATP binding"/>
    <property type="evidence" value="ECO:0007669"/>
    <property type="project" value="InterPro"/>
</dbReference>
<keyword evidence="5" id="KW-0378">Hydrolase</keyword>
<name>A0A4R2ME82_RUBGE</name>
<dbReference type="CDD" id="cd09203">
    <property type="entry name" value="PLDc_N_DEXD_b1"/>
    <property type="match status" value="1"/>
</dbReference>
<dbReference type="InterPro" id="IPR014001">
    <property type="entry name" value="Helicase_ATP-bd"/>
</dbReference>
<reference evidence="5 6" key="1">
    <citation type="submission" date="2019-03" db="EMBL/GenBank/DDBJ databases">
        <title>Genomic Encyclopedia of Type Strains, Phase IV (KMG-IV): sequencing the most valuable type-strain genomes for metagenomic binning, comparative biology and taxonomic classification.</title>
        <authorList>
            <person name="Goeker M."/>
        </authorList>
    </citation>
    <scope>NUCLEOTIDE SEQUENCE [LARGE SCALE GENOMIC DNA]</scope>
    <source>
        <strain evidence="5 6">DSM 1709</strain>
    </source>
</reference>
<evidence type="ECO:0000313" key="6">
    <source>
        <dbReference type="Proteomes" id="UP000295106"/>
    </source>
</evidence>
<proteinExistence type="predicted"/>
<dbReference type="SUPFAM" id="SSF56024">
    <property type="entry name" value="Phospholipase D/nuclease"/>
    <property type="match status" value="1"/>
</dbReference>
<sequence length="1097" mass="120480">MAGQAGRRQMAATGTLVQPCPEGAEPTMALPDGLYDQLLTESLARSLAGIGADRADVRALNGEVGEALAESVSRQLAAILDDLPGDDPDRARQQLALVNDLLVMLRRRLQRDSPGAASGTPDGAVDLLSPPLRVLRAVQRDGQFALPPEIGLAVPWLFTAGKGSPSLLQEIRRELASSDQVDILVSFITVSGVRKLQDVLQQITALGARARPATRLRILTTTYTGATEARALDELARLPGCELRVSLDGRRTRLHAKAWLFHRKTGFGSAYVGSANLSGAALTGGLEWTVKLAQRGQEALFARAVAHFETLWADSEFQRYDPDDAGHRRALAAALGRESFGAETSTPVSFFDLQPKAYQQEMLEQLEAERARGRMRNLLVAATGTGKTVVAAFDYRRTCQAEGGRPRLLFVAHREEILRQALRTYREVLRDPEFGELLTGSHQPQRLDHLFATIDSVTSRDLVASRGAEHWHTVVIDECHRLAAERFDAFASAVRPRLLLGLTATPERSDGQPIARYFDARPDGSPAVELRLWHALDLQLLAPFEYYACDDTTDFSAVPWDKPGEREALDKLVTANDVRARLVVNEWRRLASDAARSRAIVFCVSVAHAQFMTDWLNRAGLAAACVVGSTDAEERRRAPQRLQSGELCALVTVDLYNEGVDLPMVDTLLLLRPTQSPVLFQQQIGRGLRLAPGKESCLVLDFVGQHRADFRFDRLLSGLTGLSRRELVDGVEQGFGSLPPGCHIHLQRQTREQVLQSLRALTAQNWRRLKAELQSYAALKGRTVRLAEFLHDQALELEDVYRSGTGQGRSGWTALRRDAGLLVAEPGPEEDYFSRRLGDLLHVDDPARLATMAAARSLPARLAEQPPAASAAQPAADGPRAASLLRTQVQMLAYQIDGGQRQAAGPDAFAQRLAAHPAIGDELTELSALLQARSNLNPQPVPGLEDTPLCLHAAYGVREVLTAVGWLTASRRAPFQAGVLPLAERKTELLFVTLDKSAGYHDRIAYRDYAISAERFHWQSQNSAGPDTPGGRRYLDSAANGWQFQLFVRPRKGEPYRACGRVVLESAEGDRPMSIVWRLVAALPARWFREFSVLRGA</sequence>
<accession>A0A4R2ME82</accession>
<dbReference type="InterPro" id="IPR001736">
    <property type="entry name" value="PLipase_D/transphosphatidylase"/>
</dbReference>
<dbReference type="Pfam" id="PF11907">
    <property type="entry name" value="DUF3427"/>
    <property type="match status" value="1"/>
</dbReference>
<comment type="caution">
    <text evidence="5">The sequence shown here is derived from an EMBL/GenBank/DDBJ whole genome shotgun (WGS) entry which is preliminary data.</text>
</comment>
<dbReference type="CDD" id="cd18799">
    <property type="entry name" value="SF2_C_EcoAI-like"/>
    <property type="match status" value="1"/>
</dbReference>
<evidence type="ECO:0000256" key="1">
    <source>
        <dbReference type="SAM" id="MobiDB-lite"/>
    </source>
</evidence>
<dbReference type="InterPro" id="IPR052511">
    <property type="entry name" value="ATP-dep_Helicase"/>
</dbReference>
<feature type="domain" description="Helicase C-terminal" evidence="4">
    <location>
        <begin position="577"/>
        <end position="739"/>
    </location>
</feature>
<dbReference type="PANTHER" id="PTHR47962:SF7">
    <property type="entry name" value="MITOCHONDRIAL ATP-DEPENDENT HELICASE IRC3-RELATED"/>
    <property type="match status" value="1"/>
</dbReference>
<dbReference type="InterPro" id="IPR021835">
    <property type="entry name" value="DUF3427"/>
</dbReference>
<dbReference type="Proteomes" id="UP000295106">
    <property type="component" value="Unassembled WGS sequence"/>
</dbReference>
<keyword evidence="5" id="KW-0347">Helicase</keyword>
<dbReference type="Gene3D" id="3.30.870.10">
    <property type="entry name" value="Endonuclease Chain A"/>
    <property type="match status" value="1"/>
</dbReference>
<dbReference type="CDD" id="cd18032">
    <property type="entry name" value="DEXHc_RE_I_III_res"/>
    <property type="match status" value="1"/>
</dbReference>
<dbReference type="GO" id="GO:0006793">
    <property type="term" value="P:phosphorus metabolic process"/>
    <property type="evidence" value="ECO:0007669"/>
    <property type="project" value="UniProtKB-ARBA"/>
</dbReference>
<evidence type="ECO:0000259" key="4">
    <source>
        <dbReference type="PROSITE" id="PS51194"/>
    </source>
</evidence>
<dbReference type="SUPFAM" id="SSF52540">
    <property type="entry name" value="P-loop containing nucleoside triphosphate hydrolases"/>
    <property type="match status" value="1"/>
</dbReference>
<feature type="region of interest" description="Disordered" evidence="1">
    <location>
        <begin position="1"/>
        <end position="23"/>
    </location>
</feature>
<dbReference type="GO" id="GO:0004386">
    <property type="term" value="F:helicase activity"/>
    <property type="evidence" value="ECO:0007669"/>
    <property type="project" value="UniProtKB-KW"/>
</dbReference>
<dbReference type="PROSITE" id="PS51194">
    <property type="entry name" value="HELICASE_CTER"/>
    <property type="match status" value="1"/>
</dbReference>
<dbReference type="PROSITE" id="PS51192">
    <property type="entry name" value="HELICASE_ATP_BIND_1"/>
    <property type="match status" value="1"/>
</dbReference>
<feature type="domain" description="PLD phosphodiesterase" evidence="2">
    <location>
        <begin position="250"/>
        <end position="281"/>
    </location>
</feature>
<dbReference type="Pfam" id="PF00271">
    <property type="entry name" value="Helicase_C"/>
    <property type="match status" value="1"/>
</dbReference>
<dbReference type="SMART" id="SM00487">
    <property type="entry name" value="DEXDc"/>
    <property type="match status" value="1"/>
</dbReference>
<evidence type="ECO:0000259" key="2">
    <source>
        <dbReference type="PROSITE" id="PS50035"/>
    </source>
</evidence>
<dbReference type="PANTHER" id="PTHR47962">
    <property type="entry name" value="ATP-DEPENDENT HELICASE LHR-RELATED-RELATED"/>
    <property type="match status" value="1"/>
</dbReference>
<feature type="domain" description="Helicase ATP-binding" evidence="3">
    <location>
        <begin position="368"/>
        <end position="524"/>
    </location>
</feature>
<gene>
    <name evidence="5" type="ORF">EV684_1012</name>
</gene>
<dbReference type="PROSITE" id="PS50035">
    <property type="entry name" value="PLD"/>
    <property type="match status" value="1"/>
</dbReference>
<evidence type="ECO:0000313" key="5">
    <source>
        <dbReference type="EMBL" id="TCP05132.1"/>
    </source>
</evidence>
<dbReference type="GO" id="GO:0003677">
    <property type="term" value="F:DNA binding"/>
    <property type="evidence" value="ECO:0007669"/>
    <property type="project" value="InterPro"/>
</dbReference>